<evidence type="ECO:0000313" key="1">
    <source>
        <dbReference type="EnsemblMetazoa" id="AARA006590-PA"/>
    </source>
</evidence>
<dbReference type="Proteomes" id="UP000075840">
    <property type="component" value="Unassembled WGS sequence"/>
</dbReference>
<reference evidence="1" key="1">
    <citation type="submission" date="2022-08" db="UniProtKB">
        <authorList>
            <consortium name="EnsemblMetazoa"/>
        </authorList>
    </citation>
    <scope>IDENTIFICATION</scope>
    <source>
        <strain evidence="1">Dongola</strain>
    </source>
</reference>
<dbReference type="VEuPathDB" id="VectorBase:AARA006590"/>
<dbReference type="EnsemblMetazoa" id="AARA006590-RA">
    <property type="protein sequence ID" value="AARA006590-PA"/>
    <property type="gene ID" value="AARA006590"/>
</dbReference>
<organism evidence="1 2">
    <name type="scientific">Anopheles arabiensis</name>
    <name type="common">Mosquito</name>
    <dbReference type="NCBI Taxonomy" id="7173"/>
    <lineage>
        <taxon>Eukaryota</taxon>
        <taxon>Metazoa</taxon>
        <taxon>Ecdysozoa</taxon>
        <taxon>Arthropoda</taxon>
        <taxon>Hexapoda</taxon>
        <taxon>Insecta</taxon>
        <taxon>Pterygota</taxon>
        <taxon>Neoptera</taxon>
        <taxon>Endopterygota</taxon>
        <taxon>Diptera</taxon>
        <taxon>Nematocera</taxon>
        <taxon>Culicoidea</taxon>
        <taxon>Culicidae</taxon>
        <taxon>Anophelinae</taxon>
        <taxon>Anopheles</taxon>
    </lineage>
</organism>
<sequence length="42" mass="5007">MYLKYQFSLRQHLMYTHHIQTMFALLVGTVSRSGKSWVCMGR</sequence>
<name>A0A182HZ62_ANOAR</name>
<evidence type="ECO:0000313" key="2">
    <source>
        <dbReference type="Proteomes" id="UP000075840"/>
    </source>
</evidence>
<protein>
    <submittedName>
        <fullName evidence="1">Uncharacterized protein</fullName>
    </submittedName>
</protein>
<dbReference type="EMBL" id="APCN01005495">
    <property type="status" value="NOT_ANNOTATED_CDS"/>
    <property type="molecule type" value="Genomic_DNA"/>
</dbReference>
<dbReference type="AlphaFoldDB" id="A0A182HZ62"/>
<accession>A0A182HZ62</accession>
<proteinExistence type="predicted"/>
<keyword evidence="2" id="KW-1185">Reference proteome</keyword>
<dbReference type="EMBL" id="APCN01005494">
    <property type="status" value="NOT_ANNOTATED_CDS"/>
    <property type="molecule type" value="Genomic_DNA"/>
</dbReference>